<reference evidence="3 4" key="1">
    <citation type="submission" date="2016-12" db="EMBL/GenBank/DDBJ databases">
        <authorList>
            <person name="Song W.-J."/>
            <person name="Kurnit D.M."/>
        </authorList>
    </citation>
    <scope>NUCLEOTIDE SEQUENCE [LARGE SCALE GENOMIC DNA]</scope>
    <source>
        <strain evidence="3 4">DSM 18488</strain>
    </source>
</reference>
<protein>
    <submittedName>
        <fullName evidence="3">EAL and modified HD-GYP domain-containing signal transduction protein</fullName>
    </submittedName>
</protein>
<dbReference type="Pfam" id="PF08668">
    <property type="entry name" value="HDOD"/>
    <property type="match status" value="1"/>
</dbReference>
<dbReference type="RefSeq" id="WP_073615792.1">
    <property type="nucleotide sequence ID" value="NZ_FRFE01000031.1"/>
</dbReference>
<dbReference type="Gene3D" id="1.10.3210.10">
    <property type="entry name" value="Hypothetical protein af1432"/>
    <property type="match status" value="1"/>
</dbReference>
<keyword evidence="4" id="KW-1185">Reference proteome</keyword>
<sequence length="411" mass="46369">MKNYESYFVAKQPILDRNLATYGYELLFRSALEDDRAIIDDPDMATISVVTSGFIKSQEELTQNKRVFINFTEKLLLDGAPRALPPAVTVIEILETTQFSERLFDKLLQYKQEGYLLAVDDYSLKATPYAFLDIADIVKIDILNHDKVEITDIVESLKNRKALKLAEKVDDGATFRSLQSLGFDLFQGYFFARPENLEGRKIGSSHAVRIRVLAVLQQDQLETGQIVEAITSDPGIAYRLLRLLNSAAFGFSMKIESIQHAVVLLGNVRIRHWLQMIILSDIASKQHPQELLHLALSRGKILEELSLEGLIAKPSGDKLFLFGLLSLLDIMLDMPFPEIFHDLPLSADFQAGYLVPDSVMGRYLQLLYAFEKNIISEIIDSCRILDIEPRAVMEASIRAHAWAEAVLHVGL</sequence>
<evidence type="ECO:0000259" key="2">
    <source>
        <dbReference type="PROSITE" id="PS51833"/>
    </source>
</evidence>
<dbReference type="SUPFAM" id="SSF109604">
    <property type="entry name" value="HD-domain/PDEase-like"/>
    <property type="match status" value="1"/>
</dbReference>
<dbReference type="Proteomes" id="UP000184603">
    <property type="component" value="Unassembled WGS sequence"/>
</dbReference>
<name>A0A1M7YHZ1_9BACT</name>
<gene>
    <name evidence="3" type="ORF">SAMN02745220_04383</name>
</gene>
<dbReference type="InterPro" id="IPR014408">
    <property type="entry name" value="dGMP_Pdiesterase_EAL/HD-GYP"/>
</dbReference>
<proteinExistence type="predicted"/>
<dbReference type="STRING" id="1121416.SAMN02745220_04383"/>
<accession>A0A1M7YHZ1</accession>
<dbReference type="InterPro" id="IPR013976">
    <property type="entry name" value="HDOD"/>
</dbReference>
<evidence type="ECO:0000313" key="3">
    <source>
        <dbReference type="EMBL" id="SHO52128.1"/>
    </source>
</evidence>
<dbReference type="EMBL" id="FRFE01000031">
    <property type="protein sequence ID" value="SHO52128.1"/>
    <property type="molecule type" value="Genomic_DNA"/>
</dbReference>
<dbReference type="OrthoDB" id="9804751at2"/>
<dbReference type="SUPFAM" id="SSF141868">
    <property type="entry name" value="EAL domain-like"/>
    <property type="match status" value="1"/>
</dbReference>
<organism evidence="3 4">
    <name type="scientific">Desulfopila aestuarii DSM 18488</name>
    <dbReference type="NCBI Taxonomy" id="1121416"/>
    <lineage>
        <taxon>Bacteria</taxon>
        <taxon>Pseudomonadati</taxon>
        <taxon>Thermodesulfobacteriota</taxon>
        <taxon>Desulfobulbia</taxon>
        <taxon>Desulfobulbales</taxon>
        <taxon>Desulfocapsaceae</taxon>
        <taxon>Desulfopila</taxon>
    </lineage>
</organism>
<dbReference type="InterPro" id="IPR001633">
    <property type="entry name" value="EAL_dom"/>
</dbReference>
<dbReference type="AlphaFoldDB" id="A0A1M7YHZ1"/>
<dbReference type="PIRSF" id="PIRSF003180">
    <property type="entry name" value="DiGMPpdiest_YuxH"/>
    <property type="match status" value="1"/>
</dbReference>
<dbReference type="InterPro" id="IPR035919">
    <property type="entry name" value="EAL_sf"/>
</dbReference>
<dbReference type="PROSITE" id="PS51833">
    <property type="entry name" value="HDOD"/>
    <property type="match status" value="1"/>
</dbReference>
<feature type="domain" description="HDOD" evidence="2">
    <location>
        <begin position="202"/>
        <end position="391"/>
    </location>
</feature>
<dbReference type="PANTHER" id="PTHR33525">
    <property type="match status" value="1"/>
</dbReference>
<evidence type="ECO:0000259" key="1">
    <source>
        <dbReference type="PROSITE" id="PS50883"/>
    </source>
</evidence>
<dbReference type="Pfam" id="PF00563">
    <property type="entry name" value="EAL"/>
    <property type="match status" value="1"/>
</dbReference>
<feature type="domain" description="EAL" evidence="1">
    <location>
        <begin position="1"/>
        <end position="208"/>
    </location>
</feature>
<dbReference type="PROSITE" id="PS50883">
    <property type="entry name" value="EAL"/>
    <property type="match status" value="1"/>
</dbReference>
<dbReference type="Gene3D" id="3.20.20.450">
    <property type="entry name" value="EAL domain"/>
    <property type="match status" value="1"/>
</dbReference>
<dbReference type="PANTHER" id="PTHR33525:SF4">
    <property type="entry name" value="CYCLIC DI-GMP PHOSPHODIESTERASE CDGJ"/>
    <property type="match status" value="1"/>
</dbReference>
<dbReference type="InterPro" id="IPR052340">
    <property type="entry name" value="RNase_Y/CdgJ"/>
</dbReference>
<evidence type="ECO:0000313" key="4">
    <source>
        <dbReference type="Proteomes" id="UP000184603"/>
    </source>
</evidence>